<keyword evidence="4" id="KW-0498">Mitosis</keyword>
<keyword evidence="3" id="KW-0132">Cell division</keyword>
<evidence type="ECO:0000256" key="10">
    <source>
        <dbReference type="SAM" id="MobiDB-lite"/>
    </source>
</evidence>
<keyword evidence="6 8" id="KW-0539">Nucleus</keyword>
<reference evidence="12 13" key="1">
    <citation type="journal article" name="Sci. Rep.">
        <title>Telomere-to-telomere assembled and centromere annotated genomes of the two main subspecies of the button mushroom Agaricus bisporus reveal especially polymorphic chromosome ends.</title>
        <authorList>
            <person name="Sonnenberg A.S.M."/>
            <person name="Sedaghat-Telgerd N."/>
            <person name="Lavrijssen B."/>
            <person name="Ohm R.A."/>
            <person name="Hendrickx P.M."/>
            <person name="Scholtmeijer K."/>
            <person name="Baars J.J.P."/>
            <person name="van Peer A."/>
        </authorList>
    </citation>
    <scope>NUCLEOTIDE SEQUENCE [LARGE SCALE GENOMIC DNA]</scope>
    <source>
        <strain evidence="12 13">H119_p4</strain>
    </source>
</reference>
<dbReference type="PANTHER" id="PTHR43977">
    <property type="entry name" value="STRUCTURAL MAINTENANCE OF CHROMOSOMES PROTEIN 3"/>
    <property type="match status" value="1"/>
</dbReference>
<evidence type="ECO:0000256" key="6">
    <source>
        <dbReference type="ARBA" id="ARBA00023242"/>
    </source>
</evidence>
<dbReference type="EMBL" id="JABXXO010000010">
    <property type="protein sequence ID" value="KAF7767887.1"/>
    <property type="molecule type" value="Genomic_DNA"/>
</dbReference>
<comment type="subcellular location">
    <subcellularLocation>
        <location evidence="1 8">Nucleus</location>
    </subcellularLocation>
</comment>
<gene>
    <name evidence="12" type="ORF">Agabi119p4_7130</name>
</gene>
<dbReference type="FunFam" id="3.40.50.300:FF:000424">
    <property type="entry name" value="Structural maintenance of chromosomes 3"/>
    <property type="match status" value="1"/>
</dbReference>
<evidence type="ECO:0000256" key="5">
    <source>
        <dbReference type="ARBA" id="ARBA00023054"/>
    </source>
</evidence>
<dbReference type="GO" id="GO:0007059">
    <property type="term" value="P:chromosome segregation"/>
    <property type="evidence" value="ECO:0007669"/>
    <property type="project" value="UniProtKB-ARBA"/>
</dbReference>
<evidence type="ECO:0000259" key="11">
    <source>
        <dbReference type="SMART" id="SM00968"/>
    </source>
</evidence>
<dbReference type="SUPFAM" id="SSF52540">
    <property type="entry name" value="P-loop containing nucleoside triphosphate hydrolases"/>
    <property type="match status" value="1"/>
</dbReference>
<evidence type="ECO:0000256" key="3">
    <source>
        <dbReference type="ARBA" id="ARBA00022618"/>
    </source>
</evidence>
<dbReference type="GO" id="GO:0051276">
    <property type="term" value="P:chromosome organization"/>
    <property type="evidence" value="ECO:0007669"/>
    <property type="project" value="InterPro"/>
</dbReference>
<evidence type="ECO:0000313" key="13">
    <source>
        <dbReference type="Proteomes" id="UP000629468"/>
    </source>
</evidence>
<feature type="coiled-coil region" evidence="9">
    <location>
        <begin position="324"/>
        <end position="351"/>
    </location>
</feature>
<dbReference type="InterPro" id="IPR041741">
    <property type="entry name" value="SMC3_ABC_euk"/>
</dbReference>
<dbReference type="GO" id="GO:0005524">
    <property type="term" value="F:ATP binding"/>
    <property type="evidence" value="ECO:0007669"/>
    <property type="project" value="InterPro"/>
</dbReference>
<dbReference type="SUPFAM" id="SSF75553">
    <property type="entry name" value="Smc hinge domain"/>
    <property type="match status" value="1"/>
</dbReference>
<feature type="coiled-coil region" evidence="9">
    <location>
        <begin position="796"/>
        <end position="830"/>
    </location>
</feature>
<feature type="coiled-coil region" evidence="9">
    <location>
        <begin position="738"/>
        <end position="772"/>
    </location>
</feature>
<dbReference type="InterPro" id="IPR003395">
    <property type="entry name" value="RecF/RecN/SMC_N"/>
</dbReference>
<dbReference type="GO" id="GO:0005634">
    <property type="term" value="C:nucleus"/>
    <property type="evidence" value="ECO:0007669"/>
    <property type="project" value="UniProtKB-SubCell"/>
</dbReference>
<keyword evidence="7" id="KW-0131">Cell cycle</keyword>
<sequence length="1204" mass="138582">MYIKTLTIQGFKSYRDQTQIEPFSPRHNVVVGRNGSGKSNFFAAIRFVLSDAYTSMSREERQALLHEGVSTTTTLSAYVEIVFDNSDNRFPTGHDEVVIRRTIGLKKDEYSLDRKSASKADVMNLLESAGFSKSNPYYIVPQGRITALTNAKDHERLALLKEVAGTKVYEQRRTESLRIMAETDAKRTKINELLEYIETRLQELEEEKEELKEFQDKDKERRCLEYALYQRELEEVTETLAEIEDERKSELHGANVRRERFNHREKEMQSLEKEISEATHLLETTNQSRQDAQTELTDFIRSRTELECLVDDLKAAGQNAGGKRDELAAELDNTRREIDAKEAELDELLPQWEDQKSLETSEKRKFDEASTKLSTLFAKQGRVSKFRTKAERDTYLRNEIASMSNYQANQASALELAKADLETARRSEMELQEQIMGLHTRIEEGRKRGKELSEEISTLKEKQMENMEKRKDLWREDAKLDSLVKRAADELRTAERGLASMMDKDTGQGLRAVDSIAERYGLSGVYGPLYRLFEVVDPMYNIAVELTAGNSLFHVVVDTDETASRVLDVMLKEKTGRVTFMPLNRLNPRNPPPPNEDDAEPLIDRLRYDPRFEKAFQQVFGKTCVCKDLTTAASYVRSHGINTITLDGDKVDRKGALTGGYHDVRRSRIEGIKNVTSWRAKYEADRKRSDEVKQSISRLEQEITTLAGKITVLNGQQGHIREERERSTEEGMVLTREKERMKARIVKVEMDIDELEMERHSLQTRIAGYNHELTTPLSNGLTAQEEQLIVALGKEVERRKKEMLEMSKRKNQLESQKNTIEIELKESLRRREEDIQARLEVLGEPADDGTTTADDLGSRTRELRGLNSSIDSLTRRVKEMEKEVERTSTNIQELRAQLEKVQNQQSEDTRDMSKQQKTTERYLAKRQMLASRKEDCNRSIRDLGVLPEEAFEKYINERLDKLMKKLHTVNEGLKKFAHVNKKAFEQYSNFTKQRDQLLNRREELDKSAASIEDLVQVLDQRKDEAIERTFKQVAKNFEEVFEKLVPAGRGRLIIQRRIDQDEEVDEDAEETQQSSIDNYTGVSIKVSFNSKVDEGLRIQQLSGGQKSLVALATVFAIQKCDPAPFYLFDEIDANLDAQYRTAVASMIQSLASTAQFIVTTFRPEMLVTADKFYGVLFNNQKVSSIRVIKREEAQEFVDQEAQAQ</sequence>
<feature type="coiled-coil region" evidence="9">
    <location>
        <begin position="987"/>
        <end position="1028"/>
    </location>
</feature>
<dbReference type="AlphaFoldDB" id="A0A8H7EYZ4"/>
<keyword evidence="5 9" id="KW-0175">Coiled coil</keyword>
<evidence type="ECO:0000313" key="12">
    <source>
        <dbReference type="EMBL" id="KAF7767887.1"/>
    </source>
</evidence>
<dbReference type="GO" id="GO:0005694">
    <property type="term" value="C:chromosome"/>
    <property type="evidence" value="ECO:0007669"/>
    <property type="project" value="InterPro"/>
</dbReference>
<evidence type="ECO:0000256" key="9">
    <source>
        <dbReference type="SAM" id="Coils"/>
    </source>
</evidence>
<name>A0A8H7EYZ4_AGABI</name>
<evidence type="ECO:0000256" key="4">
    <source>
        <dbReference type="ARBA" id="ARBA00022776"/>
    </source>
</evidence>
<proteinExistence type="inferred from homology"/>
<dbReference type="GO" id="GO:0016887">
    <property type="term" value="F:ATP hydrolysis activity"/>
    <property type="evidence" value="ECO:0007669"/>
    <property type="project" value="InterPro"/>
</dbReference>
<dbReference type="CDD" id="cd03272">
    <property type="entry name" value="ABC_SMC3_euk"/>
    <property type="match status" value="1"/>
</dbReference>
<dbReference type="SMART" id="SM00968">
    <property type="entry name" value="SMC_hinge"/>
    <property type="match status" value="1"/>
</dbReference>
<dbReference type="Pfam" id="PF02463">
    <property type="entry name" value="SMC_N"/>
    <property type="match status" value="1"/>
</dbReference>
<dbReference type="PIRSF" id="PIRSF005719">
    <property type="entry name" value="SMC"/>
    <property type="match status" value="1"/>
</dbReference>
<accession>A0A8H7EYZ4</accession>
<feature type="coiled-coil region" evidence="9">
    <location>
        <begin position="187"/>
        <end position="288"/>
    </location>
</feature>
<dbReference type="Gene3D" id="3.30.70.1620">
    <property type="match status" value="1"/>
</dbReference>
<evidence type="ECO:0000256" key="1">
    <source>
        <dbReference type="ARBA" id="ARBA00004123"/>
    </source>
</evidence>
<dbReference type="GO" id="GO:0051301">
    <property type="term" value="P:cell division"/>
    <property type="evidence" value="ECO:0007669"/>
    <property type="project" value="UniProtKB-KW"/>
</dbReference>
<dbReference type="InterPro" id="IPR027417">
    <property type="entry name" value="P-loop_NTPase"/>
</dbReference>
<feature type="coiled-coil region" evidence="9">
    <location>
        <begin position="414"/>
        <end position="504"/>
    </location>
</feature>
<evidence type="ECO:0000256" key="8">
    <source>
        <dbReference type="PIRNR" id="PIRNR005719"/>
    </source>
</evidence>
<feature type="region of interest" description="Disordered" evidence="10">
    <location>
        <begin position="899"/>
        <end position="918"/>
    </location>
</feature>
<dbReference type="Gene3D" id="3.40.50.300">
    <property type="entry name" value="P-loop containing nucleotide triphosphate hydrolases"/>
    <property type="match status" value="2"/>
</dbReference>
<feature type="compositionally biased region" description="Basic and acidic residues" evidence="10">
    <location>
        <begin position="907"/>
        <end position="918"/>
    </location>
</feature>
<dbReference type="Proteomes" id="UP000629468">
    <property type="component" value="Unassembled WGS sequence"/>
</dbReference>
<dbReference type="Gene3D" id="1.20.1060.20">
    <property type="match status" value="1"/>
</dbReference>
<comment type="caution">
    <text evidence="12">The sequence shown here is derived from an EMBL/GenBank/DDBJ whole genome shotgun (WGS) entry which is preliminary data.</text>
</comment>
<evidence type="ECO:0000256" key="7">
    <source>
        <dbReference type="ARBA" id="ARBA00023306"/>
    </source>
</evidence>
<comment type="similarity">
    <text evidence="2">Belongs to the SMC family. SMC3 subfamily.</text>
</comment>
<dbReference type="InterPro" id="IPR010935">
    <property type="entry name" value="SMC_hinge"/>
</dbReference>
<dbReference type="OMA" id="GQKTVCA"/>
<organism evidence="12 13">
    <name type="scientific">Agaricus bisporus var. burnettii</name>
    <dbReference type="NCBI Taxonomy" id="192524"/>
    <lineage>
        <taxon>Eukaryota</taxon>
        <taxon>Fungi</taxon>
        <taxon>Dikarya</taxon>
        <taxon>Basidiomycota</taxon>
        <taxon>Agaricomycotina</taxon>
        <taxon>Agaricomycetes</taxon>
        <taxon>Agaricomycetidae</taxon>
        <taxon>Agaricales</taxon>
        <taxon>Agaricineae</taxon>
        <taxon>Agaricaceae</taxon>
        <taxon>Agaricus</taxon>
    </lineage>
</organism>
<dbReference type="FunFam" id="3.40.50.300:FF:000370">
    <property type="entry name" value="Structural maintenance of chromosomes 3"/>
    <property type="match status" value="1"/>
</dbReference>
<feature type="domain" description="SMC hinge" evidence="11">
    <location>
        <begin position="523"/>
        <end position="636"/>
    </location>
</feature>
<dbReference type="InterPro" id="IPR024704">
    <property type="entry name" value="SMC"/>
</dbReference>
<protein>
    <recommendedName>
        <fullName evidence="8">Structural maintenance of chromosomes protein</fullName>
    </recommendedName>
</protein>
<dbReference type="InterPro" id="IPR036277">
    <property type="entry name" value="SMC_hinge_sf"/>
</dbReference>
<dbReference type="Pfam" id="PF06470">
    <property type="entry name" value="SMC_hinge"/>
    <property type="match status" value="1"/>
</dbReference>
<evidence type="ECO:0000256" key="2">
    <source>
        <dbReference type="ARBA" id="ARBA00005917"/>
    </source>
</evidence>